<evidence type="ECO:0000256" key="14">
    <source>
        <dbReference type="ARBA" id="ARBA00024784"/>
    </source>
</evidence>
<evidence type="ECO:0000256" key="16">
    <source>
        <dbReference type="SAM" id="MobiDB-lite"/>
    </source>
</evidence>
<keyword evidence="11" id="KW-0238">DNA-binding</keyword>
<comment type="similarity">
    <text evidence="3">Belongs to the FtsK/SpoIIIE/SftA family.</text>
</comment>
<dbReference type="CDD" id="cd01127">
    <property type="entry name" value="TrwB_TraG_TraD_VirD4"/>
    <property type="match status" value="1"/>
</dbReference>
<dbReference type="InterPro" id="IPR025199">
    <property type="entry name" value="FtsK_4TM"/>
</dbReference>
<dbReference type="Gene3D" id="3.30.980.40">
    <property type="match status" value="1"/>
</dbReference>
<dbReference type="OrthoDB" id="9807790at2"/>
<comment type="subcellular location">
    <subcellularLocation>
        <location evidence="1">Cell inner membrane</location>
    </subcellularLocation>
    <subcellularLocation>
        <location evidence="2">Cell membrane</location>
        <topology evidence="2">Multi-pass membrane protein</topology>
    </subcellularLocation>
</comment>
<dbReference type="Pfam" id="PF09397">
    <property type="entry name" value="FtsK_gamma"/>
    <property type="match status" value="1"/>
</dbReference>
<evidence type="ECO:0000256" key="4">
    <source>
        <dbReference type="ARBA" id="ARBA00022475"/>
    </source>
</evidence>
<feature type="transmembrane region" description="Helical" evidence="17">
    <location>
        <begin position="122"/>
        <end position="144"/>
    </location>
</feature>
<evidence type="ECO:0000256" key="8">
    <source>
        <dbReference type="ARBA" id="ARBA00022829"/>
    </source>
</evidence>
<feature type="transmembrane region" description="Helical" evidence="17">
    <location>
        <begin position="212"/>
        <end position="234"/>
    </location>
</feature>
<evidence type="ECO:0000256" key="9">
    <source>
        <dbReference type="ARBA" id="ARBA00022840"/>
    </source>
</evidence>
<feature type="transmembrane region" description="Helical" evidence="17">
    <location>
        <begin position="72"/>
        <end position="92"/>
    </location>
</feature>
<dbReference type="PROSITE" id="PS50901">
    <property type="entry name" value="FTSK"/>
    <property type="match status" value="1"/>
</dbReference>
<evidence type="ECO:0000256" key="10">
    <source>
        <dbReference type="ARBA" id="ARBA00022989"/>
    </source>
</evidence>
<dbReference type="SUPFAM" id="SSF52540">
    <property type="entry name" value="P-loop containing nucleoside triphosphate hydrolases"/>
    <property type="match status" value="1"/>
</dbReference>
<dbReference type="InterPro" id="IPR027417">
    <property type="entry name" value="P-loop_NTPase"/>
</dbReference>
<dbReference type="Pfam" id="PF13491">
    <property type="entry name" value="FtsK_4TM"/>
    <property type="match status" value="1"/>
</dbReference>
<evidence type="ECO:0000256" key="15">
    <source>
        <dbReference type="PROSITE-ProRule" id="PRU00289"/>
    </source>
</evidence>
<reference evidence="19 20" key="1">
    <citation type="submission" date="2017-09" db="EMBL/GenBank/DDBJ databases">
        <authorList>
            <person name="Ehlers B."/>
            <person name="Leendertz F.H."/>
        </authorList>
    </citation>
    <scope>NUCLEOTIDE SEQUENCE [LARGE SCALE GENOMIC DNA]</scope>
    <source>
        <strain evidence="19 20">DSM 16848</strain>
    </source>
</reference>
<keyword evidence="6 17" id="KW-0812">Transmembrane</keyword>
<keyword evidence="7 15" id="KW-0547">Nucleotide-binding</keyword>
<keyword evidence="4" id="KW-1003">Cell membrane</keyword>
<feature type="binding site" evidence="15">
    <location>
        <begin position="474"/>
        <end position="481"/>
    </location>
    <ligand>
        <name>ATP</name>
        <dbReference type="ChEBI" id="CHEBI:30616"/>
    </ligand>
</feature>
<feature type="compositionally biased region" description="Basic and acidic residues" evidence="16">
    <location>
        <begin position="303"/>
        <end position="315"/>
    </location>
</feature>
<keyword evidence="10 17" id="KW-1133">Transmembrane helix</keyword>
<dbReference type="Gene3D" id="3.40.50.300">
    <property type="entry name" value="P-loop containing nucleotide triphosphate hydrolases"/>
    <property type="match status" value="1"/>
</dbReference>
<protein>
    <submittedName>
        <fullName evidence="19">DNA segregation ATPase FtsK/SpoIIIE, S-DNA-T family</fullName>
    </submittedName>
</protein>
<dbReference type="GO" id="GO:0007059">
    <property type="term" value="P:chromosome segregation"/>
    <property type="evidence" value="ECO:0007669"/>
    <property type="project" value="UniProtKB-KW"/>
</dbReference>
<dbReference type="InterPro" id="IPR041027">
    <property type="entry name" value="FtsK_alpha"/>
</dbReference>
<evidence type="ECO:0000259" key="18">
    <source>
        <dbReference type="PROSITE" id="PS50901"/>
    </source>
</evidence>
<dbReference type="EMBL" id="OCNF01000019">
    <property type="protein sequence ID" value="SOD69833.1"/>
    <property type="molecule type" value="Genomic_DNA"/>
</dbReference>
<dbReference type="GO" id="GO:0005524">
    <property type="term" value="F:ATP binding"/>
    <property type="evidence" value="ECO:0007669"/>
    <property type="project" value="UniProtKB-UniRule"/>
</dbReference>
<feature type="transmembrane region" description="Helical" evidence="17">
    <location>
        <begin position="156"/>
        <end position="176"/>
    </location>
</feature>
<evidence type="ECO:0000256" key="11">
    <source>
        <dbReference type="ARBA" id="ARBA00023125"/>
    </source>
</evidence>
<sequence>MFPFKNKSKKTESPAPARPKIDRNPQSATNTKRTSEKKAKISQPQTTAAPEKTSRFASISFRSVGAIVHDSLWALMMIFAIWFMAILTTFSMTDPAWTHSSAKKSAEIHNLGGLIGAYLSDLSYYAVGLSAWWIVVAAMVWLYKNFRLFWQSEHEPYLPMLAGLGLSMLLMFTPPLERLYFGTSLDDILPKGAGGYLGSLLANGLEVMMGKFGGILILSALILVGLKLLAQFSYVELMVNLLNQIKIIWRDLTSRKRPTANPANQPATRRLSQEARNIAAEPIETPTYSNSNRRNTLNITPPKTEEPAPPKEKTPIAEGEYVLPDVDLLNAPSQETLQIAPEKLQDIANSITEKLKEFNIEVTVVDAMIGAAITRFEIEPAKGVKGSQIVNLSKDLARSLSIQSVRVVETISGRNTMGIEIPNEQRQEVLLQEFFNAKIFHEAKSKLTMALGKGISNDVTIGDLARMPHLLVGGMTGSGKSVGVNAMILSILFKAKPDEVRFIMIDPKMLELSVYEGIPHLLCPVVTDMKEAGNALNWCVAEMERRYRLLSHVGVRNLSGYNEKIQAAKAEEKPIPNPFSLNPDEPEPLETLPQIVLVIDELADLMMTERKAVETQIARLAQKARAAGIHMIIATQRPSVDVITGLIKANVPTRMAFTVQSRVDSRTILDQMGAESLLKYGDLLFLQPGEAEPVRLQGAFVSDDEVHRVVQFIKAQAEPNYVDGILTGEALLSDHGANDSNGNANPSGSNNELLDQAIDFVLTSRKTSISALQRHLKIGYNRAANLMQELEENGIVSPAQSNGARQILAKRSRDLLDEE</sequence>
<evidence type="ECO:0000256" key="17">
    <source>
        <dbReference type="SAM" id="Phobius"/>
    </source>
</evidence>
<dbReference type="InterPro" id="IPR002543">
    <property type="entry name" value="FtsK_dom"/>
</dbReference>
<evidence type="ECO:0000256" key="1">
    <source>
        <dbReference type="ARBA" id="ARBA00004533"/>
    </source>
</evidence>
<evidence type="ECO:0000313" key="19">
    <source>
        <dbReference type="EMBL" id="SOD69833.1"/>
    </source>
</evidence>
<dbReference type="SMART" id="SM00843">
    <property type="entry name" value="Ftsk_gamma"/>
    <property type="match status" value="1"/>
</dbReference>
<dbReference type="GO" id="GO:0003677">
    <property type="term" value="F:DNA binding"/>
    <property type="evidence" value="ECO:0007669"/>
    <property type="project" value="UniProtKB-KW"/>
</dbReference>
<feature type="domain" description="FtsK" evidence="18">
    <location>
        <begin position="456"/>
        <end position="666"/>
    </location>
</feature>
<dbReference type="SUPFAM" id="SSF46785">
    <property type="entry name" value="Winged helix' DNA-binding domain"/>
    <property type="match status" value="1"/>
</dbReference>
<keyword evidence="12 17" id="KW-0472">Membrane</keyword>
<accession>A0A286EG07</accession>
<organism evidence="19 20">
    <name type="scientific">Alysiella filiformis DSM 16848</name>
    <dbReference type="NCBI Taxonomy" id="1120981"/>
    <lineage>
        <taxon>Bacteria</taxon>
        <taxon>Pseudomonadati</taxon>
        <taxon>Pseudomonadota</taxon>
        <taxon>Betaproteobacteria</taxon>
        <taxon>Neisseriales</taxon>
        <taxon>Neisseriaceae</taxon>
        <taxon>Alysiella</taxon>
    </lineage>
</organism>
<dbReference type="Proteomes" id="UP000219669">
    <property type="component" value="Unassembled WGS sequence"/>
</dbReference>
<comment type="function">
    <text evidence="14">Essential cell division protein that coordinates cell division and chromosome segregation. The N-terminus is involved in assembly of the cell-division machinery. The C-terminus functions as a DNA motor that moves dsDNA in an ATP-dependent manner towards the dif recombination site, which is located within the replication terminus region. Translocation stops specifically at Xer-dif sites, where FtsK interacts with the Xer recombinase, allowing activation of chromosome unlinking by recombination. FtsK orienting polar sequences (KOPS) guide the direction of DNA translocation. FtsK can remove proteins from DNA as it translocates, but translocation stops specifically at XerCD-dif site, thereby preventing removal of XerC and XerD from dif.</text>
</comment>
<dbReference type="RefSeq" id="WP_097114833.1">
    <property type="nucleotide sequence ID" value="NZ_CP083931.1"/>
</dbReference>
<evidence type="ECO:0000256" key="2">
    <source>
        <dbReference type="ARBA" id="ARBA00004651"/>
    </source>
</evidence>
<name>A0A286EG07_9NEIS</name>
<dbReference type="InterPro" id="IPR018541">
    <property type="entry name" value="Ftsk_gamma"/>
</dbReference>
<evidence type="ECO:0000256" key="13">
    <source>
        <dbReference type="ARBA" id="ARBA00023306"/>
    </source>
</evidence>
<proteinExistence type="inferred from homology"/>
<evidence type="ECO:0000256" key="6">
    <source>
        <dbReference type="ARBA" id="ARBA00022692"/>
    </source>
</evidence>
<keyword evidence="13" id="KW-0131">Cell cycle</keyword>
<keyword evidence="5" id="KW-0132">Cell division</keyword>
<dbReference type="Pfam" id="PF17854">
    <property type="entry name" value="FtsK_alpha"/>
    <property type="match status" value="1"/>
</dbReference>
<dbReference type="GO" id="GO:0051301">
    <property type="term" value="P:cell division"/>
    <property type="evidence" value="ECO:0007669"/>
    <property type="project" value="UniProtKB-KW"/>
</dbReference>
<keyword evidence="8" id="KW-0159">Chromosome partition</keyword>
<dbReference type="Gene3D" id="1.10.10.10">
    <property type="entry name" value="Winged helix-like DNA-binding domain superfamily/Winged helix DNA-binding domain"/>
    <property type="match status" value="1"/>
</dbReference>
<evidence type="ECO:0000313" key="20">
    <source>
        <dbReference type="Proteomes" id="UP000219669"/>
    </source>
</evidence>
<dbReference type="Pfam" id="PF01580">
    <property type="entry name" value="FtsK_SpoIIIE"/>
    <property type="match status" value="1"/>
</dbReference>
<dbReference type="InterPro" id="IPR050206">
    <property type="entry name" value="FtsK/SpoIIIE/SftA"/>
</dbReference>
<feature type="transmembrane region" description="Helical" evidence="17">
    <location>
        <begin position="188"/>
        <end position="205"/>
    </location>
</feature>
<feature type="compositionally biased region" description="Polar residues" evidence="16">
    <location>
        <begin position="286"/>
        <end position="299"/>
    </location>
</feature>
<evidence type="ECO:0000256" key="3">
    <source>
        <dbReference type="ARBA" id="ARBA00006474"/>
    </source>
</evidence>
<dbReference type="InterPro" id="IPR036388">
    <property type="entry name" value="WH-like_DNA-bd_sf"/>
</dbReference>
<keyword evidence="9 15" id="KW-0067">ATP-binding</keyword>
<feature type="region of interest" description="Disordered" evidence="16">
    <location>
        <begin position="280"/>
        <end position="316"/>
    </location>
</feature>
<evidence type="ECO:0000256" key="5">
    <source>
        <dbReference type="ARBA" id="ARBA00022618"/>
    </source>
</evidence>
<gene>
    <name evidence="19" type="ORF">SAMN02746062_01852</name>
</gene>
<evidence type="ECO:0000256" key="7">
    <source>
        <dbReference type="ARBA" id="ARBA00022741"/>
    </source>
</evidence>
<dbReference type="PANTHER" id="PTHR22683:SF41">
    <property type="entry name" value="DNA TRANSLOCASE FTSK"/>
    <property type="match status" value="1"/>
</dbReference>
<dbReference type="GO" id="GO:0005886">
    <property type="term" value="C:plasma membrane"/>
    <property type="evidence" value="ECO:0007669"/>
    <property type="project" value="UniProtKB-SubCell"/>
</dbReference>
<evidence type="ECO:0000256" key="12">
    <source>
        <dbReference type="ARBA" id="ARBA00023136"/>
    </source>
</evidence>
<feature type="region of interest" description="Disordered" evidence="16">
    <location>
        <begin position="1"/>
        <end position="50"/>
    </location>
</feature>
<keyword evidence="20" id="KW-1185">Reference proteome</keyword>
<dbReference type="PANTHER" id="PTHR22683">
    <property type="entry name" value="SPORULATION PROTEIN RELATED"/>
    <property type="match status" value="1"/>
</dbReference>
<dbReference type="AlphaFoldDB" id="A0A286EG07"/>
<dbReference type="InterPro" id="IPR036390">
    <property type="entry name" value="WH_DNA-bd_sf"/>
</dbReference>